<evidence type="ECO:0000313" key="7">
    <source>
        <dbReference type="EMBL" id="MFD2312531.1"/>
    </source>
</evidence>
<evidence type="ECO:0000256" key="3">
    <source>
        <dbReference type="ARBA" id="ARBA00023157"/>
    </source>
</evidence>
<name>A0ABW5EG03_9GAMM</name>
<reference evidence="8" key="1">
    <citation type="journal article" date="2019" name="Int. J. Syst. Evol. Microbiol.">
        <title>The Global Catalogue of Microorganisms (GCM) 10K type strain sequencing project: providing services to taxonomists for standard genome sequencing and annotation.</title>
        <authorList>
            <consortium name="The Broad Institute Genomics Platform"/>
            <consortium name="The Broad Institute Genome Sequencing Center for Infectious Disease"/>
            <person name="Wu L."/>
            <person name="Ma J."/>
        </authorList>
    </citation>
    <scope>NUCLEOTIDE SEQUENCE [LARGE SCALE GENOMIC DNA]</scope>
    <source>
        <strain evidence="8">KCTC 12848</strain>
    </source>
</reference>
<accession>A0ABW5EG03</accession>
<keyword evidence="8" id="KW-1185">Reference proteome</keyword>
<keyword evidence="2 4" id="KW-0378">Hydrolase</keyword>
<dbReference type="InterPro" id="IPR002018">
    <property type="entry name" value="CarbesteraseB"/>
</dbReference>
<keyword evidence="3" id="KW-1015">Disulfide bond</keyword>
<evidence type="ECO:0000256" key="5">
    <source>
        <dbReference type="SAM" id="MobiDB-lite"/>
    </source>
</evidence>
<comment type="similarity">
    <text evidence="1 4">Belongs to the type-B carboxylesterase/lipase family.</text>
</comment>
<evidence type="ECO:0000259" key="6">
    <source>
        <dbReference type="Pfam" id="PF00135"/>
    </source>
</evidence>
<proteinExistence type="inferred from homology"/>
<dbReference type="Proteomes" id="UP001597425">
    <property type="component" value="Unassembled WGS sequence"/>
</dbReference>
<dbReference type="RefSeq" id="WP_265723622.1">
    <property type="nucleotide sequence ID" value="NZ_JAPIVK010000064.1"/>
</dbReference>
<feature type="region of interest" description="Disordered" evidence="5">
    <location>
        <begin position="1"/>
        <end position="31"/>
    </location>
</feature>
<dbReference type="PANTHER" id="PTHR43918:SF4">
    <property type="entry name" value="CARBOXYLIC ESTER HYDROLASE"/>
    <property type="match status" value="1"/>
</dbReference>
<dbReference type="Gene3D" id="3.40.50.1820">
    <property type="entry name" value="alpha/beta hydrolase"/>
    <property type="match status" value="1"/>
</dbReference>
<evidence type="ECO:0000256" key="2">
    <source>
        <dbReference type="ARBA" id="ARBA00022801"/>
    </source>
</evidence>
<protein>
    <recommendedName>
        <fullName evidence="4">Carboxylic ester hydrolase</fullName>
        <ecNumber evidence="4">3.1.1.-</ecNumber>
    </recommendedName>
</protein>
<dbReference type="PROSITE" id="PS00941">
    <property type="entry name" value="CARBOXYLESTERASE_B_2"/>
    <property type="match status" value="1"/>
</dbReference>
<dbReference type="EC" id="3.1.1.-" evidence="4"/>
<dbReference type="InterPro" id="IPR019819">
    <property type="entry name" value="Carboxylesterase_B_CS"/>
</dbReference>
<evidence type="ECO:0000256" key="1">
    <source>
        <dbReference type="ARBA" id="ARBA00005964"/>
    </source>
</evidence>
<evidence type="ECO:0000256" key="4">
    <source>
        <dbReference type="RuleBase" id="RU361235"/>
    </source>
</evidence>
<sequence>MTGDANTNHHRSIQRTQIYRTPTGPISGRVDPETGVESFLGIPYAGPPVGALRWQPPQPLPPWRSPHRAETIGMPAAQPPSSLFEVTGPNGETPEGEDCLYLNIYAPPASGKKCNLPVMLWIHGGSFYMGAGSQEIYNGRHLAASGRAIVVTFNYRLGALGFLRLADISDIPASGNEALLDQIAALEWVRENIPAFGGDPDNITLFGESAGAMCIAALLAAPRCRGLFRRVIVQSGNPCALHSPDRANDLARAFLDYLGESPREASTRSLLRAQQAVLSDPRMEQNWGQLPFKPVLDGKLLLTDPLTALQGGSGAEVSLMLGNNLDEWNLFSATDAESMTLDDARIRARLEWLLPQDALDPLLEHYYRRASYLTDNPWPEWSRAWNLMLTDMVFTLPGIRLLKAHCGRRYHYQFAQPLAAQPLLGACHAVELGYVFGTHGEETLQPLYGGETEAHHLSESIREAWLNFAECGDPGEGWPAFSDGHSRRFGNHPEERPFDAEALSQLWQHVPDDILKRYL</sequence>
<dbReference type="Pfam" id="PF00135">
    <property type="entry name" value="COesterase"/>
    <property type="match status" value="1"/>
</dbReference>
<dbReference type="InterPro" id="IPR050654">
    <property type="entry name" value="AChE-related_enzymes"/>
</dbReference>
<gene>
    <name evidence="7" type="ORF">ACFSKX_19100</name>
</gene>
<dbReference type="PANTHER" id="PTHR43918">
    <property type="entry name" value="ACETYLCHOLINESTERASE"/>
    <property type="match status" value="1"/>
</dbReference>
<dbReference type="InterPro" id="IPR019826">
    <property type="entry name" value="Carboxylesterase_B_AS"/>
</dbReference>
<dbReference type="InterPro" id="IPR029058">
    <property type="entry name" value="AB_hydrolase_fold"/>
</dbReference>
<feature type="domain" description="Carboxylesterase type B" evidence="6">
    <location>
        <begin position="17"/>
        <end position="484"/>
    </location>
</feature>
<dbReference type="PRINTS" id="PR00878">
    <property type="entry name" value="CHOLNESTRASE"/>
</dbReference>
<dbReference type="PROSITE" id="PS00122">
    <property type="entry name" value="CARBOXYLESTERASE_B_1"/>
    <property type="match status" value="1"/>
</dbReference>
<organism evidence="7 8">
    <name type="scientific">Microbulbifer halophilus</name>
    <dbReference type="NCBI Taxonomy" id="453963"/>
    <lineage>
        <taxon>Bacteria</taxon>
        <taxon>Pseudomonadati</taxon>
        <taxon>Pseudomonadota</taxon>
        <taxon>Gammaproteobacteria</taxon>
        <taxon>Cellvibrionales</taxon>
        <taxon>Microbulbiferaceae</taxon>
        <taxon>Microbulbifer</taxon>
    </lineage>
</organism>
<evidence type="ECO:0000313" key="8">
    <source>
        <dbReference type="Proteomes" id="UP001597425"/>
    </source>
</evidence>
<dbReference type="EMBL" id="JBHUJD010000051">
    <property type="protein sequence ID" value="MFD2312531.1"/>
    <property type="molecule type" value="Genomic_DNA"/>
</dbReference>
<dbReference type="InterPro" id="IPR000997">
    <property type="entry name" value="Cholinesterase"/>
</dbReference>
<comment type="caution">
    <text evidence="7">The sequence shown here is derived from an EMBL/GenBank/DDBJ whole genome shotgun (WGS) entry which is preliminary data.</text>
</comment>
<dbReference type="SUPFAM" id="SSF53474">
    <property type="entry name" value="alpha/beta-Hydrolases"/>
    <property type="match status" value="1"/>
</dbReference>